<dbReference type="PROSITE" id="PS51197">
    <property type="entry name" value="HTH_RRF2_2"/>
    <property type="match status" value="1"/>
</dbReference>
<dbReference type="Pfam" id="PF02082">
    <property type="entry name" value="Rrf2"/>
    <property type="match status" value="1"/>
</dbReference>
<evidence type="ECO:0000313" key="3">
    <source>
        <dbReference type="Proteomes" id="UP000289411"/>
    </source>
</evidence>
<proteinExistence type="predicted"/>
<dbReference type="GO" id="GO:0005829">
    <property type="term" value="C:cytosol"/>
    <property type="evidence" value="ECO:0007669"/>
    <property type="project" value="TreeGrafter"/>
</dbReference>
<sequence length="147" mass="15598">MRLLPERSLLAVATVTDIALNGRVAPVSAKALAARHGLTPRHLETLLQELVRAGILKGTRGPRGGYALARERRRVTVGDILRAAARVGEGDAKPRPRPAFVDAVVTPALRPAGDAFLAELDRTTVADLCTSAETFGLAHEAGMDFTI</sequence>
<dbReference type="AlphaFoldDB" id="A0A4Q2R8F3"/>
<dbReference type="InterPro" id="IPR000944">
    <property type="entry name" value="Tscrpt_reg_Rrf2"/>
</dbReference>
<evidence type="ECO:0000256" key="1">
    <source>
        <dbReference type="ARBA" id="ARBA00023125"/>
    </source>
</evidence>
<dbReference type="SUPFAM" id="SSF46785">
    <property type="entry name" value="Winged helix' DNA-binding domain"/>
    <property type="match status" value="1"/>
</dbReference>
<dbReference type="RefSeq" id="WP_129221899.1">
    <property type="nucleotide sequence ID" value="NZ_QYBC01000030.1"/>
</dbReference>
<organism evidence="2 3">
    <name type="scientific">Lichenibacterium ramalinae</name>
    <dbReference type="NCBI Taxonomy" id="2316527"/>
    <lineage>
        <taxon>Bacteria</taxon>
        <taxon>Pseudomonadati</taxon>
        <taxon>Pseudomonadota</taxon>
        <taxon>Alphaproteobacteria</taxon>
        <taxon>Hyphomicrobiales</taxon>
        <taxon>Lichenihabitantaceae</taxon>
        <taxon>Lichenibacterium</taxon>
    </lineage>
</organism>
<gene>
    <name evidence="2" type="ORF">D3272_24675</name>
</gene>
<comment type="caution">
    <text evidence="2">The sequence shown here is derived from an EMBL/GenBank/DDBJ whole genome shotgun (WGS) entry which is preliminary data.</text>
</comment>
<accession>A0A4Q2R8F3</accession>
<dbReference type="InterPro" id="IPR036388">
    <property type="entry name" value="WH-like_DNA-bd_sf"/>
</dbReference>
<dbReference type="NCBIfam" id="TIGR00738">
    <property type="entry name" value="rrf2_super"/>
    <property type="match status" value="1"/>
</dbReference>
<keyword evidence="1" id="KW-0238">DNA-binding</keyword>
<dbReference type="Gene3D" id="1.10.10.10">
    <property type="entry name" value="Winged helix-like DNA-binding domain superfamily/Winged helix DNA-binding domain"/>
    <property type="match status" value="1"/>
</dbReference>
<protein>
    <submittedName>
        <fullName evidence="2">Rrf2 family transcriptional regulator</fullName>
    </submittedName>
</protein>
<dbReference type="EMBL" id="QYBC01000030">
    <property type="protein sequence ID" value="RYB01730.1"/>
    <property type="molecule type" value="Genomic_DNA"/>
</dbReference>
<reference evidence="2 3" key="1">
    <citation type="submission" date="2018-09" db="EMBL/GenBank/DDBJ databases">
        <authorList>
            <person name="Grouzdev D.S."/>
            <person name="Krutkina M.S."/>
        </authorList>
    </citation>
    <scope>NUCLEOTIDE SEQUENCE [LARGE SCALE GENOMIC DNA]</scope>
    <source>
        <strain evidence="2 3">RmlP001</strain>
    </source>
</reference>
<dbReference type="GO" id="GO:0003700">
    <property type="term" value="F:DNA-binding transcription factor activity"/>
    <property type="evidence" value="ECO:0007669"/>
    <property type="project" value="TreeGrafter"/>
</dbReference>
<dbReference type="PANTHER" id="PTHR33221">
    <property type="entry name" value="WINGED HELIX-TURN-HELIX TRANSCRIPTIONAL REGULATOR, RRF2 FAMILY"/>
    <property type="match status" value="1"/>
</dbReference>
<evidence type="ECO:0000313" key="2">
    <source>
        <dbReference type="EMBL" id="RYB01730.1"/>
    </source>
</evidence>
<dbReference type="OrthoDB" id="9800519at2"/>
<dbReference type="GO" id="GO:0003677">
    <property type="term" value="F:DNA binding"/>
    <property type="evidence" value="ECO:0007669"/>
    <property type="project" value="UniProtKB-KW"/>
</dbReference>
<dbReference type="PANTHER" id="PTHR33221:SF5">
    <property type="entry name" value="HTH-TYPE TRANSCRIPTIONAL REGULATOR ISCR"/>
    <property type="match status" value="1"/>
</dbReference>
<dbReference type="Proteomes" id="UP000289411">
    <property type="component" value="Unassembled WGS sequence"/>
</dbReference>
<dbReference type="InterPro" id="IPR036390">
    <property type="entry name" value="WH_DNA-bd_sf"/>
</dbReference>
<keyword evidence="3" id="KW-1185">Reference proteome</keyword>
<reference evidence="2 3" key="2">
    <citation type="submission" date="2019-02" db="EMBL/GenBank/DDBJ databases">
        <title>'Lichenibacterium ramalinii' gen. nov. sp. nov., 'Lichenibacterium minor' gen. nov. sp. nov.</title>
        <authorList>
            <person name="Pankratov T."/>
        </authorList>
    </citation>
    <scope>NUCLEOTIDE SEQUENCE [LARGE SCALE GENOMIC DNA]</scope>
    <source>
        <strain evidence="2 3">RmlP001</strain>
    </source>
</reference>
<name>A0A4Q2R8F3_9HYPH</name>